<keyword evidence="1" id="KW-0732">Signal</keyword>
<name>A0A380ZUK2_9FLAO</name>
<evidence type="ECO:0000256" key="1">
    <source>
        <dbReference type="ARBA" id="ARBA00022729"/>
    </source>
</evidence>
<feature type="coiled-coil region" evidence="2">
    <location>
        <begin position="155"/>
        <end position="375"/>
    </location>
</feature>
<organism evidence="4 5">
    <name type="scientific">Bergeyella zoohelcum</name>
    <dbReference type="NCBI Taxonomy" id="1015"/>
    <lineage>
        <taxon>Bacteria</taxon>
        <taxon>Pseudomonadati</taxon>
        <taxon>Bacteroidota</taxon>
        <taxon>Flavobacteriia</taxon>
        <taxon>Flavobacteriales</taxon>
        <taxon>Weeksellaceae</taxon>
        <taxon>Bergeyella</taxon>
    </lineage>
</organism>
<reference evidence="4 5" key="1">
    <citation type="submission" date="2018-06" db="EMBL/GenBank/DDBJ databases">
        <authorList>
            <consortium name="Pathogen Informatics"/>
            <person name="Doyle S."/>
        </authorList>
    </citation>
    <scope>NUCLEOTIDE SEQUENCE [LARGE SCALE GENOMIC DNA]</scope>
    <source>
        <strain evidence="4 5">NCTC11661</strain>
    </source>
</reference>
<dbReference type="GO" id="GO:0004222">
    <property type="term" value="F:metalloendopeptidase activity"/>
    <property type="evidence" value="ECO:0007669"/>
    <property type="project" value="TreeGrafter"/>
</dbReference>
<gene>
    <name evidence="4" type="ORF">NCTC11661_02178</name>
</gene>
<sequence length="517" mass="58337">MTRYIVFLSTFFFFSTSALGQNRKEQLQKQSAELKKQIANINAEIAKSKKESRISVAYLDNVNRKIQLREQVYQNTQKEKRFIEEDIYLKQLEINRQNRELEVLRKNYKQVLINAYKNRDVNNKVTFILSSKSFGQVIRRVQYLRNYSDYQTKQADKITKAKEDLQKAIASKEKSVNEKQALLKNQQKELITIQAEREEKARVVEEFKQNEKKLVAELQQKQAQQRSLEGQIRAIIAEEIRLAKANEEARKKEEAEKRRIAREAAEREKARIDAENKARAAALEKQRKAAEAEAKRAEELMAKKAAEEKKRAENAARAEATAREIARREAAAKEAAEAAAKAKAANEKLAAAKAAEAELEKKKEAEKKAAEAKTMTDFGVTTSSASFAASKGKLSMPAYGRITHRFGRQPHPVFKNIWEENHGIKIAVSKGTAAKCVFPGVVSRILDGGDGTRTVVVKHDGYFTTYGNLASTSVKQNQKISGGTVVGVVGEDFEGTHTLEFQIWNGTTPVDPMGWIN</sequence>
<evidence type="ECO:0000313" key="4">
    <source>
        <dbReference type="EMBL" id="SUV53031.1"/>
    </source>
</evidence>
<dbReference type="CDD" id="cd12797">
    <property type="entry name" value="M23_peptidase"/>
    <property type="match status" value="1"/>
</dbReference>
<keyword evidence="2" id="KW-0175">Coiled coil</keyword>
<evidence type="ECO:0000259" key="3">
    <source>
        <dbReference type="Pfam" id="PF01551"/>
    </source>
</evidence>
<feature type="domain" description="M23ase beta-sheet core" evidence="3">
    <location>
        <begin position="421"/>
        <end position="512"/>
    </location>
</feature>
<dbReference type="SUPFAM" id="SSF51261">
    <property type="entry name" value="Duplicated hybrid motif"/>
    <property type="match status" value="1"/>
</dbReference>
<dbReference type="EMBL" id="UFTJ01000003">
    <property type="protein sequence ID" value="SUV53031.1"/>
    <property type="molecule type" value="Genomic_DNA"/>
</dbReference>
<dbReference type="Pfam" id="PF01551">
    <property type="entry name" value="Peptidase_M23"/>
    <property type="match status" value="1"/>
</dbReference>
<proteinExistence type="predicted"/>
<dbReference type="InterPro" id="IPR011055">
    <property type="entry name" value="Dup_hybrid_motif"/>
</dbReference>
<dbReference type="PANTHER" id="PTHR21666">
    <property type="entry name" value="PEPTIDASE-RELATED"/>
    <property type="match status" value="1"/>
</dbReference>
<dbReference type="Proteomes" id="UP000255515">
    <property type="component" value="Unassembled WGS sequence"/>
</dbReference>
<dbReference type="InterPro" id="IPR016047">
    <property type="entry name" value="M23ase_b-sheet_dom"/>
</dbReference>
<dbReference type="RefSeq" id="WP_002687729.1">
    <property type="nucleotide sequence ID" value="NZ_UFTJ01000003.1"/>
</dbReference>
<dbReference type="InterPro" id="IPR050570">
    <property type="entry name" value="Cell_wall_metabolism_enzyme"/>
</dbReference>
<evidence type="ECO:0000256" key="2">
    <source>
        <dbReference type="SAM" id="Coils"/>
    </source>
</evidence>
<accession>A0A380ZUK2</accession>
<protein>
    <submittedName>
        <fullName evidence="4">AmiB activator</fullName>
    </submittedName>
</protein>
<dbReference type="PANTHER" id="PTHR21666:SF289">
    <property type="entry name" value="L-ALA--D-GLU ENDOPEPTIDASE"/>
    <property type="match status" value="1"/>
</dbReference>
<feature type="coiled-coil region" evidence="2">
    <location>
        <begin position="17"/>
        <end position="114"/>
    </location>
</feature>
<dbReference type="Gene3D" id="2.70.70.10">
    <property type="entry name" value="Glucose Permease (Domain IIA)"/>
    <property type="match status" value="1"/>
</dbReference>
<evidence type="ECO:0000313" key="5">
    <source>
        <dbReference type="Proteomes" id="UP000255515"/>
    </source>
</evidence>
<dbReference type="AlphaFoldDB" id="A0A380ZUK2"/>